<feature type="compositionally biased region" description="Basic and acidic residues" evidence="1">
    <location>
        <begin position="863"/>
        <end position="874"/>
    </location>
</feature>
<reference evidence="2 3" key="1">
    <citation type="journal article" date="2023" name="Mol. Ecol. Resour.">
        <title>Chromosome-level genome assembly of a triploid poplar Populus alba 'Berolinensis'.</title>
        <authorList>
            <person name="Chen S."/>
            <person name="Yu Y."/>
            <person name="Wang X."/>
            <person name="Wang S."/>
            <person name="Zhang T."/>
            <person name="Zhou Y."/>
            <person name="He R."/>
            <person name="Meng N."/>
            <person name="Wang Y."/>
            <person name="Liu W."/>
            <person name="Liu Z."/>
            <person name="Liu J."/>
            <person name="Guo Q."/>
            <person name="Huang H."/>
            <person name="Sederoff R.R."/>
            <person name="Wang G."/>
            <person name="Qu G."/>
            <person name="Chen S."/>
        </authorList>
    </citation>
    <scope>NUCLEOTIDE SEQUENCE [LARGE SCALE GENOMIC DNA]</scope>
    <source>
        <strain evidence="2">SC-2020</strain>
    </source>
</reference>
<dbReference type="Gene3D" id="3.30.530.20">
    <property type="match status" value="1"/>
</dbReference>
<evidence type="ECO:0000313" key="2">
    <source>
        <dbReference type="EMBL" id="KAJ6968311.1"/>
    </source>
</evidence>
<dbReference type="PANTHER" id="PTHR34560:SF1">
    <property type="entry name" value="START DOMAIN-CONTAINING PROTEIN"/>
    <property type="match status" value="1"/>
</dbReference>
<name>A0AAD6LJW0_9ROSI</name>
<dbReference type="SUPFAM" id="SSF55961">
    <property type="entry name" value="Bet v1-like"/>
    <property type="match status" value="1"/>
</dbReference>
<evidence type="ECO:0000256" key="1">
    <source>
        <dbReference type="SAM" id="MobiDB-lite"/>
    </source>
</evidence>
<proteinExistence type="predicted"/>
<dbReference type="Proteomes" id="UP001164929">
    <property type="component" value="Chromosome 16"/>
</dbReference>
<sequence length="957" mass="106873">MGKSGKISQFRERLDKTLASPELTNLDALKTLIRNQLARSSPGFSDNLIENRTNHVSSFLDMLRSASVSESEVSRNSETSHGEWKIKEDHEEFRVMYRPGPQGTPFHSLLVEGYVDGTVDTSSSKFPQVAFYPIEIVLEMSSGMCRLVDLSMSALMRSFRDRRTKIFAGSHAPEMSRIYGWPQYSFPPFRITICECLQRIRIGEQISLVRVKVTWPLSARETVVHYVLFEYLQDGLIVVVASTISDLEGIDKTTHGFSKDGIPEAKDVVRIDVMGGFAIQKVTSERSYFRTIANVDLKLDFVPPSLINFISRQLLGNGFRLYQKAVASVSNYDEDYSKALKDPMYARIREALYSTENADVVVEGKVYNSDASILQKEHSTEDVEGNLGDVELNIHGDNDAIKDFSENAEVVVNKSFSEIEEENNEESRGLKDENLGGLELNNASKAFPYSAPLMDSKSCGEIKEDNDPESRHSVMEGKVYNSDASLLQKEHSTEDVEENLGDVELNIHGDNDAIEGFSENAEVVANKSFGEIEEENNEESRGFKDENLGGLELNNASKAFPYSAPLMDNKSFGEIKEDNDPESRHAVVEGKVYNSDASLLQKEHSTEDVEENLGDVELNIHGDNDAIEGFSENAEVVANKSFGEIKEENNEENRGFKDENLGGLELNTASKAFPCSAPLMDNKSFGEIKEENDPESRHLKDRMRGEEQRVHCKDHGSASLQNIALATGRKTFIGIEEEKNEYSRHSTRDCRVIGQPSSNKIALKSPENCTRNMRISSDVGRALETLEKAISVVREYSSSLTRSSSSKTNEETPNLEKDVEIDPTHLEDSGVCPKAGVSAEVSDKGRPVERNSHESRNSSSNLDIRHAGSRETNHYKVTPESPDQYISVPNETNHVPLYSSQSKKDGTAEVQTMDITAQGNKQTSLEANGIHENVFHEGKKSTRQKSYRYCCFGSRYE</sequence>
<feature type="compositionally biased region" description="Basic and acidic residues" evidence="1">
    <location>
        <begin position="808"/>
        <end position="828"/>
    </location>
</feature>
<dbReference type="PANTHER" id="PTHR34560">
    <property type="entry name" value="POLYKETIDE CYCLASE/DEHYDRASE/LIPID TRANSPORT SUPERFAMILY PROTEIN"/>
    <property type="match status" value="1"/>
</dbReference>
<feature type="region of interest" description="Disordered" evidence="1">
    <location>
        <begin position="795"/>
        <end position="886"/>
    </location>
</feature>
<dbReference type="InterPro" id="IPR023393">
    <property type="entry name" value="START-like_dom_sf"/>
</dbReference>
<comment type="caution">
    <text evidence="2">The sequence shown here is derived from an EMBL/GenBank/DDBJ whole genome shotgun (WGS) entry which is preliminary data.</text>
</comment>
<feature type="compositionally biased region" description="Basic and acidic residues" evidence="1">
    <location>
        <begin position="841"/>
        <end position="856"/>
    </location>
</feature>
<accession>A0AAD6LJW0</accession>
<evidence type="ECO:0000313" key="3">
    <source>
        <dbReference type="Proteomes" id="UP001164929"/>
    </source>
</evidence>
<keyword evidence="3" id="KW-1185">Reference proteome</keyword>
<dbReference type="EMBL" id="JAQIZT010000016">
    <property type="protein sequence ID" value="KAJ6968311.1"/>
    <property type="molecule type" value="Genomic_DNA"/>
</dbReference>
<gene>
    <name evidence="2" type="ORF">NC653_036301</name>
</gene>
<feature type="compositionally biased region" description="Low complexity" evidence="1">
    <location>
        <begin position="797"/>
        <end position="806"/>
    </location>
</feature>
<protein>
    <submittedName>
        <fullName evidence="2">Uncharacterized protein</fullName>
    </submittedName>
</protein>
<dbReference type="AlphaFoldDB" id="A0AAD6LJW0"/>
<organism evidence="2 3">
    <name type="scientific">Populus alba x Populus x berolinensis</name>
    <dbReference type="NCBI Taxonomy" id="444605"/>
    <lineage>
        <taxon>Eukaryota</taxon>
        <taxon>Viridiplantae</taxon>
        <taxon>Streptophyta</taxon>
        <taxon>Embryophyta</taxon>
        <taxon>Tracheophyta</taxon>
        <taxon>Spermatophyta</taxon>
        <taxon>Magnoliopsida</taxon>
        <taxon>eudicotyledons</taxon>
        <taxon>Gunneridae</taxon>
        <taxon>Pentapetalae</taxon>
        <taxon>rosids</taxon>
        <taxon>fabids</taxon>
        <taxon>Malpighiales</taxon>
        <taxon>Salicaceae</taxon>
        <taxon>Saliceae</taxon>
        <taxon>Populus</taxon>
    </lineage>
</organism>